<dbReference type="EMBL" id="LUKE01000006">
    <property type="protein sequence ID" value="KYG61543.1"/>
    <property type="molecule type" value="Genomic_DNA"/>
</dbReference>
<dbReference type="RefSeq" id="WP_061836625.1">
    <property type="nucleotide sequence ID" value="NZ_LUKE01000006.1"/>
</dbReference>
<sequence>MKFLAFVFLCFLGVTSIAAPDGTLSLNPANKKTIQWMIHELPPFIYTSSNDAILNSENLHGPLGGLYKVLASSMPGYDHRFVRIPLLRAMKVIRENKQICSLVLAENKERRNFLYFGEEITAGLPFGLITLQSLAPSKYVSVNAVPNEIIMEQTLEKKQFRLGFVNGRYYPQALTPLLEKSTKSYGFHGDGSIDKLFSMLQAKRIDGVLGVYLEMAEFEKNHPGEKMQFFRIKEAPEFTALRASCERTPWGKRAVKEISKLIREKNFKELSHEYLMAHLPPERRKEYQKIYETRPPTITEDF</sequence>
<dbReference type="Proteomes" id="UP000075320">
    <property type="component" value="Unassembled WGS sequence"/>
</dbReference>
<dbReference type="AlphaFoldDB" id="A0A150WF36"/>
<dbReference type="InterPro" id="IPR011972">
    <property type="entry name" value="CHP02285"/>
</dbReference>
<evidence type="ECO:0000256" key="1">
    <source>
        <dbReference type="SAM" id="SignalP"/>
    </source>
</evidence>
<keyword evidence="1" id="KW-0732">Signal</keyword>
<organism evidence="2 3">
    <name type="scientific">Bdellovibrio bacteriovorus</name>
    <dbReference type="NCBI Taxonomy" id="959"/>
    <lineage>
        <taxon>Bacteria</taxon>
        <taxon>Pseudomonadati</taxon>
        <taxon>Bdellovibrionota</taxon>
        <taxon>Bdellovibrionia</taxon>
        <taxon>Bdellovibrionales</taxon>
        <taxon>Pseudobdellovibrionaceae</taxon>
        <taxon>Bdellovibrio</taxon>
    </lineage>
</organism>
<keyword evidence="3" id="KW-1185">Reference proteome</keyword>
<name>A0A150WF36_BDEBC</name>
<proteinExistence type="predicted"/>
<accession>A0A150WF36</accession>
<feature type="signal peptide" evidence="1">
    <location>
        <begin position="1"/>
        <end position="18"/>
    </location>
</feature>
<reference evidence="2 3" key="1">
    <citation type="submission" date="2016-03" db="EMBL/GenBank/DDBJ databases">
        <authorList>
            <person name="Ploux O."/>
        </authorList>
    </citation>
    <scope>NUCLEOTIDE SEQUENCE [LARGE SCALE GENOMIC DNA]</scope>
    <source>
        <strain evidence="2 3">R0</strain>
    </source>
</reference>
<evidence type="ECO:0008006" key="4">
    <source>
        <dbReference type="Google" id="ProtNLM"/>
    </source>
</evidence>
<protein>
    <recommendedName>
        <fullName evidence="4">Solute-binding protein family 3/N-terminal domain-containing protein</fullName>
    </recommendedName>
</protein>
<evidence type="ECO:0000313" key="2">
    <source>
        <dbReference type="EMBL" id="KYG61543.1"/>
    </source>
</evidence>
<dbReference type="NCBIfam" id="TIGR02285">
    <property type="entry name" value="TIGR02285 family protein"/>
    <property type="match status" value="1"/>
</dbReference>
<dbReference type="SUPFAM" id="SSF53850">
    <property type="entry name" value="Periplasmic binding protein-like II"/>
    <property type="match status" value="1"/>
</dbReference>
<comment type="caution">
    <text evidence="2">The sequence shown here is derived from an EMBL/GenBank/DDBJ whole genome shotgun (WGS) entry which is preliminary data.</text>
</comment>
<gene>
    <name evidence="2" type="ORF">AZI86_17705</name>
</gene>
<evidence type="ECO:0000313" key="3">
    <source>
        <dbReference type="Proteomes" id="UP000075320"/>
    </source>
</evidence>
<feature type="chain" id="PRO_5007572682" description="Solute-binding protein family 3/N-terminal domain-containing protein" evidence="1">
    <location>
        <begin position="19"/>
        <end position="302"/>
    </location>
</feature>
<dbReference type="OrthoDB" id="9150746at2"/>